<dbReference type="InterPro" id="IPR036390">
    <property type="entry name" value="WH_DNA-bd_sf"/>
</dbReference>
<evidence type="ECO:0000313" key="6">
    <source>
        <dbReference type="EMBL" id="QMW23210.1"/>
    </source>
</evidence>
<gene>
    <name evidence="6" type="ORF">H3309_01490</name>
</gene>
<accession>A0A7G5IIL8</accession>
<dbReference type="GO" id="GO:0003677">
    <property type="term" value="F:DNA binding"/>
    <property type="evidence" value="ECO:0007669"/>
    <property type="project" value="UniProtKB-KW"/>
</dbReference>
<dbReference type="InterPro" id="IPR000847">
    <property type="entry name" value="LysR_HTH_N"/>
</dbReference>
<dbReference type="Gene3D" id="1.10.10.10">
    <property type="entry name" value="Winged helix-like DNA-binding domain superfamily/Winged helix DNA-binding domain"/>
    <property type="match status" value="1"/>
</dbReference>
<comment type="similarity">
    <text evidence="1">Belongs to the LysR transcriptional regulatory family.</text>
</comment>
<dbReference type="Pfam" id="PF03466">
    <property type="entry name" value="LysR_substrate"/>
    <property type="match status" value="1"/>
</dbReference>
<dbReference type="SUPFAM" id="SSF53850">
    <property type="entry name" value="Periplasmic binding protein-like II"/>
    <property type="match status" value="1"/>
</dbReference>
<dbReference type="Proteomes" id="UP000515292">
    <property type="component" value="Chromosome"/>
</dbReference>
<dbReference type="GO" id="GO:0032993">
    <property type="term" value="C:protein-DNA complex"/>
    <property type="evidence" value="ECO:0007669"/>
    <property type="project" value="TreeGrafter"/>
</dbReference>
<evidence type="ECO:0000256" key="3">
    <source>
        <dbReference type="ARBA" id="ARBA00023125"/>
    </source>
</evidence>
<evidence type="ECO:0000313" key="7">
    <source>
        <dbReference type="Proteomes" id="UP000515292"/>
    </source>
</evidence>
<dbReference type="PRINTS" id="PR00039">
    <property type="entry name" value="HTHLYSR"/>
</dbReference>
<keyword evidence="3" id="KW-0238">DNA-binding</keyword>
<dbReference type="InterPro" id="IPR036388">
    <property type="entry name" value="WH-like_DNA-bd_sf"/>
</dbReference>
<dbReference type="Pfam" id="PF00126">
    <property type="entry name" value="HTH_1"/>
    <property type="match status" value="1"/>
</dbReference>
<feature type="domain" description="HTH lysR-type" evidence="5">
    <location>
        <begin position="1"/>
        <end position="53"/>
    </location>
</feature>
<organism evidence="6 7">
    <name type="scientific">Sandaracinobacteroides saxicola</name>
    <dbReference type="NCBI Taxonomy" id="2759707"/>
    <lineage>
        <taxon>Bacteria</taxon>
        <taxon>Pseudomonadati</taxon>
        <taxon>Pseudomonadota</taxon>
        <taxon>Alphaproteobacteria</taxon>
        <taxon>Sphingomonadales</taxon>
        <taxon>Sphingosinicellaceae</taxon>
        <taxon>Sandaracinobacteroides</taxon>
    </lineage>
</organism>
<evidence type="ECO:0000259" key="5">
    <source>
        <dbReference type="PROSITE" id="PS50931"/>
    </source>
</evidence>
<dbReference type="EMBL" id="CP059851">
    <property type="protein sequence ID" value="QMW23210.1"/>
    <property type="molecule type" value="Genomic_DNA"/>
</dbReference>
<dbReference type="PROSITE" id="PS50931">
    <property type="entry name" value="HTH_LYSR"/>
    <property type="match status" value="1"/>
</dbReference>
<sequence>MRYVIAAAETGSFRRAALLLGVAQSAISRRIREVEEEIGGSLFHRHATGAELTQLGTRFLRQAQLGANHIGFAIDSAKSIALADRGLRIGIFGPLTLGFLSELFGQYRRDNPQVKLRFSEGSSLELVVGLRRRQLDVAVLTNVSAVRGYQIMNLWKEFLYLAMADSDILTARDKICWNDLRNRHFVVTDLPTGDFAKRYLQQMLEGRSDELDIEQLSVTRESLMQIVAQGGGVTIVGSAHSRFDFAGISFRPIDTAPLSYAAMHASGSSSRDLERLLSSAKSLAQRDDAWFAQQGLIRPSCLCAPPLDRHRGARGRTPDRLQ</sequence>
<dbReference type="Gene3D" id="3.40.190.10">
    <property type="entry name" value="Periplasmic binding protein-like II"/>
    <property type="match status" value="2"/>
</dbReference>
<keyword evidence="7" id="KW-1185">Reference proteome</keyword>
<dbReference type="InterPro" id="IPR005119">
    <property type="entry name" value="LysR_subst-bd"/>
</dbReference>
<evidence type="ECO:0000256" key="2">
    <source>
        <dbReference type="ARBA" id="ARBA00023015"/>
    </source>
</evidence>
<name>A0A7G5IIL8_9SPHN</name>
<dbReference type="AlphaFoldDB" id="A0A7G5IIL8"/>
<dbReference type="KEGG" id="sand:H3309_01490"/>
<keyword evidence="2" id="KW-0805">Transcription regulation</keyword>
<dbReference type="GO" id="GO:0003700">
    <property type="term" value="F:DNA-binding transcription factor activity"/>
    <property type="evidence" value="ECO:0007669"/>
    <property type="project" value="InterPro"/>
</dbReference>
<proteinExistence type="inferred from homology"/>
<dbReference type="RefSeq" id="WP_182296858.1">
    <property type="nucleotide sequence ID" value="NZ_CP059851.1"/>
</dbReference>
<dbReference type="CDD" id="cd08414">
    <property type="entry name" value="PBP2_LTTR_aromatics_like"/>
    <property type="match status" value="1"/>
</dbReference>
<dbReference type="PANTHER" id="PTHR30346:SF0">
    <property type="entry name" value="HCA OPERON TRANSCRIPTIONAL ACTIVATOR HCAR"/>
    <property type="match status" value="1"/>
</dbReference>
<reference evidence="6 7" key="1">
    <citation type="submission" date="2020-07" db="EMBL/GenBank/DDBJ databases">
        <title>Complete genome sequence for Sandaracinobacter sp. M6.</title>
        <authorList>
            <person name="Tang Y."/>
            <person name="Liu Q."/>
            <person name="Guo Z."/>
            <person name="Lei P."/>
            <person name="Huang B."/>
        </authorList>
    </citation>
    <scope>NUCLEOTIDE SEQUENCE [LARGE SCALE GENOMIC DNA]</scope>
    <source>
        <strain evidence="6 7">M6</strain>
    </source>
</reference>
<dbReference type="PANTHER" id="PTHR30346">
    <property type="entry name" value="TRANSCRIPTIONAL DUAL REGULATOR HCAR-RELATED"/>
    <property type="match status" value="1"/>
</dbReference>
<dbReference type="SUPFAM" id="SSF46785">
    <property type="entry name" value="Winged helix' DNA-binding domain"/>
    <property type="match status" value="1"/>
</dbReference>
<keyword evidence="4" id="KW-0804">Transcription</keyword>
<evidence type="ECO:0000256" key="1">
    <source>
        <dbReference type="ARBA" id="ARBA00009437"/>
    </source>
</evidence>
<protein>
    <submittedName>
        <fullName evidence="6">LysR family transcriptional regulator</fullName>
    </submittedName>
</protein>
<evidence type="ECO:0000256" key="4">
    <source>
        <dbReference type="ARBA" id="ARBA00023163"/>
    </source>
</evidence>